<organism evidence="1 2">
    <name type="scientific">Wickerhamomyces pijperi</name>
    <name type="common">Yeast</name>
    <name type="synonym">Pichia pijperi</name>
    <dbReference type="NCBI Taxonomy" id="599730"/>
    <lineage>
        <taxon>Eukaryota</taxon>
        <taxon>Fungi</taxon>
        <taxon>Dikarya</taxon>
        <taxon>Ascomycota</taxon>
        <taxon>Saccharomycotina</taxon>
        <taxon>Saccharomycetes</taxon>
        <taxon>Phaffomycetales</taxon>
        <taxon>Wickerhamomycetaceae</taxon>
        <taxon>Wickerhamomyces</taxon>
    </lineage>
</organism>
<comment type="caution">
    <text evidence="1">The sequence shown here is derived from an EMBL/GenBank/DDBJ whole genome shotgun (WGS) entry which is preliminary data.</text>
</comment>
<keyword evidence="2" id="KW-1185">Reference proteome</keyword>
<name>A0A9P8QDP5_WICPI</name>
<dbReference type="Proteomes" id="UP000774326">
    <property type="component" value="Unassembled WGS sequence"/>
</dbReference>
<dbReference type="AlphaFoldDB" id="A0A9P8QDP5"/>
<dbReference type="EMBL" id="JAEUBG010000263">
    <property type="protein sequence ID" value="KAH3688603.1"/>
    <property type="molecule type" value="Genomic_DNA"/>
</dbReference>
<accession>A0A9P8QDP5</accession>
<reference evidence="1" key="2">
    <citation type="submission" date="2021-01" db="EMBL/GenBank/DDBJ databases">
        <authorList>
            <person name="Schikora-Tamarit M.A."/>
        </authorList>
    </citation>
    <scope>NUCLEOTIDE SEQUENCE</scope>
    <source>
        <strain evidence="1">CBS2887</strain>
    </source>
</reference>
<dbReference type="OrthoDB" id="10620335at2759"/>
<evidence type="ECO:0000313" key="2">
    <source>
        <dbReference type="Proteomes" id="UP000774326"/>
    </source>
</evidence>
<reference evidence="1" key="1">
    <citation type="journal article" date="2021" name="Open Biol.">
        <title>Shared evolutionary footprints suggest mitochondrial oxidative damage underlies multiple complex I losses in fungi.</title>
        <authorList>
            <person name="Schikora-Tamarit M.A."/>
            <person name="Marcet-Houben M."/>
            <person name="Nosek J."/>
            <person name="Gabaldon T."/>
        </authorList>
    </citation>
    <scope>NUCLEOTIDE SEQUENCE</scope>
    <source>
        <strain evidence="1">CBS2887</strain>
    </source>
</reference>
<proteinExistence type="predicted"/>
<evidence type="ECO:0000313" key="1">
    <source>
        <dbReference type="EMBL" id="KAH3688603.1"/>
    </source>
</evidence>
<gene>
    <name evidence="1" type="ORF">WICPIJ_000413</name>
</gene>
<sequence length="179" mass="20684">MDQRSTLRTFHHRVADIERQINLSADPDDQPVTIKQSIDLLCSHFNKFLDSQPTLAKFFQNLKKYHIKPDPTPSVLLDIDIKREYLLAKLAELKNAVKLLDQIDALKDFKTVADLDLSGVDVHRITELQLRYNFLMMKSIEVFTNYLRVLEKVKIRYGLLNKGLEIDVPEESDLSDGNS</sequence>
<protein>
    <submittedName>
        <fullName evidence="1">Uncharacterized protein</fullName>
    </submittedName>
</protein>